<dbReference type="Pfam" id="PF11085">
    <property type="entry name" value="YqhR"/>
    <property type="match status" value="1"/>
</dbReference>
<dbReference type="RefSeq" id="WP_240697359.1">
    <property type="nucleotide sequence ID" value="NZ_CP159510.1"/>
</dbReference>
<organism evidence="2">
    <name type="scientific">Sporolactobacillus sp. Y61</name>
    <dbReference type="NCBI Taxonomy" id="3160863"/>
    <lineage>
        <taxon>Bacteria</taxon>
        <taxon>Bacillati</taxon>
        <taxon>Bacillota</taxon>
        <taxon>Bacilli</taxon>
        <taxon>Bacillales</taxon>
        <taxon>Sporolactobacillaceae</taxon>
        <taxon>Sporolactobacillus</taxon>
    </lineage>
</organism>
<feature type="transmembrane region" description="Helical" evidence="1">
    <location>
        <begin position="98"/>
        <end position="116"/>
    </location>
</feature>
<evidence type="ECO:0000313" key="2">
    <source>
        <dbReference type="EMBL" id="XCJ16423.1"/>
    </source>
</evidence>
<gene>
    <name evidence="2" type="ORF">ABNN70_12230</name>
</gene>
<dbReference type="AlphaFoldDB" id="A0AAU8IDF3"/>
<reference evidence="2" key="1">
    <citation type="submission" date="2024-06" db="EMBL/GenBank/DDBJ databases">
        <authorList>
            <person name="Fan A."/>
            <person name="Zhang F.Y."/>
            <person name="Zhang L."/>
        </authorList>
    </citation>
    <scope>NUCLEOTIDE SEQUENCE</scope>
    <source>
        <strain evidence="2">Y61</strain>
    </source>
</reference>
<feature type="transmembrane region" description="Helical" evidence="1">
    <location>
        <begin position="136"/>
        <end position="157"/>
    </location>
</feature>
<proteinExistence type="predicted"/>
<sequence length="169" mass="18659">MARKVRKKKKDGTMKKAGKSLGRSAVIGFFGGLIWGFVALICYLLNFTSIGPSLLFSPFPPGAWRNGTGGQFLAVAGISVLSVPFALIYRFTLSRLKSIWAGIGTGVLLWGLVFIVLKPWLRGLPVFYRLGWNTCTTTLCLFILYGLFIGYSIAFMIQENSGRENYSNN</sequence>
<dbReference type="InterPro" id="IPR024563">
    <property type="entry name" value="YqhR"/>
</dbReference>
<feature type="transmembrane region" description="Helical" evidence="1">
    <location>
        <begin position="70"/>
        <end position="91"/>
    </location>
</feature>
<keyword evidence="1" id="KW-0472">Membrane</keyword>
<feature type="transmembrane region" description="Helical" evidence="1">
    <location>
        <begin position="21"/>
        <end position="50"/>
    </location>
</feature>
<name>A0AAU8IDF3_9BACL</name>
<dbReference type="EMBL" id="CP159510">
    <property type="protein sequence ID" value="XCJ16423.1"/>
    <property type="molecule type" value="Genomic_DNA"/>
</dbReference>
<accession>A0AAU8IDF3</accession>
<protein>
    <submittedName>
        <fullName evidence="2">YqhR family membrane protein</fullName>
    </submittedName>
</protein>
<keyword evidence="1" id="KW-1133">Transmembrane helix</keyword>
<keyword evidence="1" id="KW-0812">Transmembrane</keyword>
<evidence type="ECO:0000256" key="1">
    <source>
        <dbReference type="SAM" id="Phobius"/>
    </source>
</evidence>